<evidence type="ECO:0000313" key="13">
    <source>
        <dbReference type="EMBL" id="GAX80808.1"/>
    </source>
</evidence>
<dbReference type="SUPFAM" id="SSF52540">
    <property type="entry name" value="P-loop containing nucleoside triphosphate hydrolases"/>
    <property type="match status" value="1"/>
</dbReference>
<dbReference type="GO" id="GO:0003924">
    <property type="term" value="F:GTPase activity"/>
    <property type="evidence" value="ECO:0007669"/>
    <property type="project" value="TreeGrafter"/>
</dbReference>
<feature type="compositionally biased region" description="Basic and acidic residues" evidence="11">
    <location>
        <begin position="16"/>
        <end position="37"/>
    </location>
</feature>
<feature type="region of interest" description="Disordered" evidence="11">
    <location>
        <begin position="404"/>
        <end position="510"/>
    </location>
</feature>
<feature type="region of interest" description="Disordered" evidence="11">
    <location>
        <begin position="1276"/>
        <end position="1341"/>
    </location>
</feature>
<comment type="caution">
    <text evidence="13">The sequence shown here is derived from an EMBL/GenBank/DDBJ whole genome shotgun (WGS) entry which is preliminary data.</text>
</comment>
<feature type="compositionally biased region" description="Acidic residues" evidence="11">
    <location>
        <begin position="414"/>
        <end position="441"/>
    </location>
</feature>
<feature type="compositionally biased region" description="Basic and acidic residues" evidence="11">
    <location>
        <begin position="579"/>
        <end position="589"/>
    </location>
</feature>
<name>A0A250XCJ7_9CHLO</name>
<dbReference type="GO" id="GO:0030686">
    <property type="term" value="C:90S preribosome"/>
    <property type="evidence" value="ECO:0007669"/>
    <property type="project" value="TreeGrafter"/>
</dbReference>
<gene>
    <name evidence="13" type="ORF">CEUSTIGMA_g8244.t1</name>
</gene>
<evidence type="ECO:0000256" key="8">
    <source>
        <dbReference type="ARBA" id="ARBA00023242"/>
    </source>
</evidence>
<evidence type="ECO:0000256" key="5">
    <source>
        <dbReference type="ARBA" id="ARBA00022801"/>
    </source>
</evidence>
<evidence type="ECO:0000256" key="9">
    <source>
        <dbReference type="ARBA" id="ARBA00049117"/>
    </source>
</evidence>
<dbReference type="SMART" id="SM01362">
    <property type="entry name" value="DUF663"/>
    <property type="match status" value="1"/>
</dbReference>
<keyword evidence="4" id="KW-0547">Nucleotide-binding</keyword>
<comment type="similarity">
    <text evidence="10">Belongs to the TRAFAC class translation factor GTPase superfamily. Bms1-like GTPase family. BMS1 subfamily.</text>
</comment>
<feature type="compositionally biased region" description="Acidic residues" evidence="11">
    <location>
        <begin position="474"/>
        <end position="503"/>
    </location>
</feature>
<keyword evidence="5" id="KW-0378">Hydrolase</keyword>
<dbReference type="GO" id="GO:0005524">
    <property type="term" value="F:ATP binding"/>
    <property type="evidence" value="ECO:0007669"/>
    <property type="project" value="UniProtKB-KW"/>
</dbReference>
<feature type="region of interest" description="Disordered" evidence="11">
    <location>
        <begin position="626"/>
        <end position="672"/>
    </location>
</feature>
<evidence type="ECO:0000256" key="1">
    <source>
        <dbReference type="ARBA" id="ARBA00004604"/>
    </source>
</evidence>
<feature type="region of interest" description="Disordered" evidence="11">
    <location>
        <begin position="722"/>
        <end position="771"/>
    </location>
</feature>
<dbReference type="Gene3D" id="3.40.50.300">
    <property type="entry name" value="P-loop containing nucleotide triphosphate hydrolases"/>
    <property type="match status" value="1"/>
</dbReference>
<dbReference type="GO" id="GO:0032040">
    <property type="term" value="C:small-subunit processome"/>
    <property type="evidence" value="ECO:0007669"/>
    <property type="project" value="UniProtKB-ARBA"/>
</dbReference>
<dbReference type="OrthoDB" id="10260897at2759"/>
<evidence type="ECO:0000256" key="11">
    <source>
        <dbReference type="SAM" id="MobiDB-lite"/>
    </source>
</evidence>
<feature type="region of interest" description="Disordered" evidence="11">
    <location>
        <begin position="1"/>
        <end position="71"/>
    </location>
</feature>
<keyword evidence="2" id="KW-0690">Ribosome biogenesis</keyword>
<feature type="compositionally biased region" description="Basic and acidic residues" evidence="11">
    <location>
        <begin position="1057"/>
        <end position="1069"/>
    </location>
</feature>
<evidence type="ECO:0000259" key="12">
    <source>
        <dbReference type="PROSITE" id="PS51714"/>
    </source>
</evidence>
<dbReference type="PROSITE" id="PS51714">
    <property type="entry name" value="G_BMS1"/>
    <property type="match status" value="1"/>
</dbReference>
<evidence type="ECO:0000256" key="3">
    <source>
        <dbReference type="ARBA" id="ARBA00022553"/>
    </source>
</evidence>
<dbReference type="GO" id="GO:0005654">
    <property type="term" value="C:nucleoplasm"/>
    <property type="evidence" value="ECO:0007669"/>
    <property type="project" value="UniProtKB-ARBA"/>
</dbReference>
<organism evidence="13 14">
    <name type="scientific">Chlamydomonas eustigma</name>
    <dbReference type="NCBI Taxonomy" id="1157962"/>
    <lineage>
        <taxon>Eukaryota</taxon>
        <taxon>Viridiplantae</taxon>
        <taxon>Chlorophyta</taxon>
        <taxon>core chlorophytes</taxon>
        <taxon>Chlorophyceae</taxon>
        <taxon>CS clade</taxon>
        <taxon>Chlamydomonadales</taxon>
        <taxon>Chlamydomonadaceae</taxon>
        <taxon>Chlamydomonas</taxon>
    </lineage>
</organism>
<dbReference type="InterPro" id="IPR012948">
    <property type="entry name" value="AARP2CN"/>
</dbReference>
<dbReference type="InterPro" id="IPR039761">
    <property type="entry name" value="Bms1/Tsr1"/>
</dbReference>
<feature type="domain" description="Bms1-type G" evidence="12">
    <location>
        <begin position="83"/>
        <end position="248"/>
    </location>
</feature>
<keyword evidence="6" id="KW-0067">ATP-binding</keyword>
<evidence type="ECO:0000256" key="7">
    <source>
        <dbReference type="ARBA" id="ARBA00023134"/>
    </source>
</evidence>
<evidence type="ECO:0000256" key="2">
    <source>
        <dbReference type="ARBA" id="ARBA00022517"/>
    </source>
</evidence>
<feature type="compositionally biased region" description="Basic and acidic residues" evidence="11">
    <location>
        <begin position="555"/>
        <end position="565"/>
    </location>
</feature>
<feature type="region of interest" description="Disordered" evidence="11">
    <location>
        <begin position="541"/>
        <end position="600"/>
    </location>
</feature>
<dbReference type="GO" id="GO:0000479">
    <property type="term" value="P:endonucleolytic cleavage of tricistronic rRNA transcript (SSU-rRNA, 5.8S rRNA, LSU-rRNA)"/>
    <property type="evidence" value="ECO:0007669"/>
    <property type="project" value="TreeGrafter"/>
</dbReference>
<feature type="compositionally biased region" description="Acidic residues" evidence="11">
    <location>
        <begin position="566"/>
        <end position="578"/>
    </location>
</feature>
<dbReference type="CDD" id="cd01882">
    <property type="entry name" value="BMS1"/>
    <property type="match status" value="1"/>
</dbReference>
<reference evidence="13 14" key="1">
    <citation type="submission" date="2017-08" db="EMBL/GenBank/DDBJ databases">
        <title>Acidophilic green algal genome provides insights into adaptation to an acidic environment.</title>
        <authorList>
            <person name="Hirooka S."/>
            <person name="Hirose Y."/>
            <person name="Kanesaki Y."/>
            <person name="Higuchi S."/>
            <person name="Fujiwara T."/>
            <person name="Onuma R."/>
            <person name="Era A."/>
            <person name="Ohbayashi R."/>
            <person name="Uzuka A."/>
            <person name="Nozaki H."/>
            <person name="Yoshikawa H."/>
            <person name="Miyagishima S.Y."/>
        </authorList>
    </citation>
    <scope>NUCLEOTIDE SEQUENCE [LARGE SCALE GENOMIC DNA]</scope>
    <source>
        <strain evidence="13 14">NIES-2499</strain>
    </source>
</reference>
<dbReference type="Proteomes" id="UP000232323">
    <property type="component" value="Unassembled WGS sequence"/>
</dbReference>
<comment type="catalytic activity">
    <reaction evidence="9">
        <text>GTP + H2O = GDP + phosphate + H(+)</text>
        <dbReference type="Rhea" id="RHEA:19669"/>
        <dbReference type="ChEBI" id="CHEBI:15377"/>
        <dbReference type="ChEBI" id="CHEBI:15378"/>
        <dbReference type="ChEBI" id="CHEBI:37565"/>
        <dbReference type="ChEBI" id="CHEBI:43474"/>
        <dbReference type="ChEBI" id="CHEBI:58189"/>
    </reaction>
    <physiologicalReaction direction="left-to-right" evidence="9">
        <dbReference type="Rhea" id="RHEA:19670"/>
    </physiologicalReaction>
</comment>
<accession>A0A250XCJ7</accession>
<dbReference type="GO" id="GO:0034511">
    <property type="term" value="F:U3 snoRNA binding"/>
    <property type="evidence" value="ECO:0007669"/>
    <property type="project" value="TreeGrafter"/>
</dbReference>
<dbReference type="SMART" id="SM00785">
    <property type="entry name" value="AARP2CN"/>
    <property type="match status" value="1"/>
</dbReference>
<dbReference type="InterPro" id="IPR030387">
    <property type="entry name" value="G_Bms1/Tsr1_dom"/>
</dbReference>
<proteinExistence type="inferred from homology"/>
<dbReference type="Pfam" id="PF04950">
    <property type="entry name" value="RIBIOP_C"/>
    <property type="match status" value="1"/>
</dbReference>
<evidence type="ECO:0000256" key="10">
    <source>
        <dbReference type="ARBA" id="ARBA00061391"/>
    </source>
</evidence>
<feature type="compositionally biased region" description="Basic and acidic residues" evidence="11">
    <location>
        <begin position="1284"/>
        <end position="1331"/>
    </location>
</feature>
<comment type="subcellular location">
    <subcellularLocation>
        <location evidence="1">Nucleus</location>
        <location evidence="1">Nucleolus</location>
    </subcellularLocation>
</comment>
<dbReference type="InterPro" id="IPR027417">
    <property type="entry name" value="P-loop_NTPase"/>
</dbReference>
<dbReference type="Pfam" id="PF08142">
    <property type="entry name" value="AARP2CN"/>
    <property type="match status" value="1"/>
</dbReference>
<protein>
    <recommendedName>
        <fullName evidence="12">Bms1-type G domain-containing protein</fullName>
    </recommendedName>
</protein>
<sequence>MKTDPSKSHRKAKAGRKAEKRKEAEHKKKGTLDDFKSSKAAGSNPRAFAFQSAGKAKAQRARSAEKEQRRLHAPMFEKPVEEPPPMVVLVQGPPGVGKSTLIKCLVKHFTNQNLAEVLGPITVVAGKKRRVTFVECPPDLNGMIDAAKYADLVLLLIDGSFGFEMETFEFLNLLQVHGFPKVMGVLTHLDGFTDQTRLKKTKKKLKARFWTEIYDGAKLFYLSGVQHGKYLKREVFNLARFISVMKLRPLTWRLAHPYTLVDRFEDITPRETVRLSPKCDREVTLYGYLRGSTMKPGCRVHVAGVGDYTIQELDALPDPCPLPDTLKKRGLNEKERLLYAPMADVGGLLYDKDAVYIDIPDWKVQYTGEGNAEGTEGDLMVRQLQAVKETVDEKLSRSQMQLFNRGGLLGADDAGTDDEEEEDDLEEDGDEDEEESDDVDDGGQSGLPKGMPRGQTVHKDGRIRRRALFKEEVEPASEEEEGEEGEAEDHNIEEDEEEEEDEGLGGAAHWKARMKDNAAALFSMKSTDLFTFVYGRAPACGRSGQYGQLDDGEEDDHHDGRAGRDMDDEEGSDDDDDDLFKPVKRRSEAEAASDLEAVDALDSARTAISSALLAAWEREEAVESLRDRFVTGDWEEGQRRASATPGDDDNDEAEDEGEEASGDFTDIETGEVIRGSDVAATLSSRGGTVDAVTAAAQKAISDASREEARIRKAAKKAEFDSAYDHGGLKGSGSKKGVDEEANEEPSATAAGEGGASKKGKKPGEEKEETFYDSVKKDMAERQARTKAMLDGLDAQTRVAMEGLRPGTYMRIRLTGVPFELVEYLDPCTPLLLGGLGQNEEKMGLMKLRLKRHRWFPKVLKARDPLVFSAGWRRFQSLPVYAIEDHNRRLRTLKYTPEHMHCIAAVYGPMAPPNTGVVAVQSLNSNLRGWRISATGVVLELDAQFRIMKKLKLVGTPFKVHRHTAFVSGMFTSQLEAAKFEGASIRTVSGIRGTIKKAVKPGGVQGAKEGTYRATFEDKILSSDIVFLRAWVAVEVPRLFNPVTNLLCKQQRPTPHSGVDKRGRPLRTKDGSINAGAAGALDTKVVAGTASADPAALLALPISASASALGIATARTDGDMVDFKPSSKFTGSQPGFIFKIGPQGLGYYKDLGTKAAVAAAAAAAKTMQQGNTAHAVATGDASKPAGWVPMRTVAQLRRDQGLAAPRNPDSLYRPIERTPKKFNPLKIPMALQASLPFKTKPKLEPKRKGKTLEQKRAVVLEPHEKRAYTLVQQLNAIRNEKAKKRNEQNDRRRQQRDKKLEKEEQWRAQFNKEERKKRYIEAGQAEKRKEMAGKYSKRAKKS</sequence>
<feature type="region of interest" description="Disordered" evidence="11">
    <location>
        <begin position="1050"/>
        <end position="1072"/>
    </location>
</feature>
<dbReference type="STRING" id="1157962.A0A250XCJ7"/>
<evidence type="ECO:0000256" key="6">
    <source>
        <dbReference type="ARBA" id="ARBA00022840"/>
    </source>
</evidence>
<evidence type="ECO:0000256" key="4">
    <source>
        <dbReference type="ARBA" id="ARBA00022741"/>
    </source>
</evidence>
<dbReference type="InterPro" id="IPR037875">
    <property type="entry name" value="Bms1_N"/>
</dbReference>
<dbReference type="FunFam" id="3.40.50.300:FF:000105">
    <property type="entry name" value="BMS1 ribosome biogenesis factor"/>
    <property type="match status" value="1"/>
</dbReference>
<evidence type="ECO:0000313" key="14">
    <source>
        <dbReference type="Proteomes" id="UP000232323"/>
    </source>
</evidence>
<dbReference type="InterPro" id="IPR007034">
    <property type="entry name" value="BMS1_TSR1_C"/>
</dbReference>
<feature type="compositionally biased region" description="Acidic residues" evidence="11">
    <location>
        <begin position="646"/>
        <end position="669"/>
    </location>
</feature>
<dbReference type="PANTHER" id="PTHR12858">
    <property type="entry name" value="RIBOSOME BIOGENESIS PROTEIN"/>
    <property type="match status" value="1"/>
</dbReference>
<dbReference type="PANTHER" id="PTHR12858:SF2">
    <property type="entry name" value="RIBOSOME BIOGENESIS PROTEIN BMS1 HOMOLOG"/>
    <property type="match status" value="1"/>
</dbReference>
<keyword evidence="3" id="KW-0597">Phosphoprotein</keyword>
<dbReference type="GO" id="GO:0000462">
    <property type="term" value="P:maturation of SSU-rRNA from tricistronic rRNA transcript (SSU-rRNA, 5.8S rRNA, LSU-rRNA)"/>
    <property type="evidence" value="ECO:0007669"/>
    <property type="project" value="TreeGrafter"/>
</dbReference>
<keyword evidence="8" id="KW-0539">Nucleus</keyword>
<dbReference type="GO" id="GO:0005525">
    <property type="term" value="F:GTP binding"/>
    <property type="evidence" value="ECO:0007669"/>
    <property type="project" value="UniProtKB-KW"/>
</dbReference>
<keyword evidence="7" id="KW-0342">GTP-binding</keyword>
<dbReference type="EMBL" id="BEGY01000057">
    <property type="protein sequence ID" value="GAX80808.1"/>
    <property type="molecule type" value="Genomic_DNA"/>
</dbReference>
<keyword evidence="14" id="KW-1185">Reference proteome</keyword>